<dbReference type="EMBL" id="JBHSDP010000005">
    <property type="protein sequence ID" value="MFC4326935.1"/>
    <property type="molecule type" value="Genomic_DNA"/>
</dbReference>
<dbReference type="Proteomes" id="UP001595824">
    <property type="component" value="Unassembled WGS sequence"/>
</dbReference>
<evidence type="ECO:0000256" key="1">
    <source>
        <dbReference type="ARBA" id="ARBA00008876"/>
    </source>
</evidence>
<keyword evidence="5" id="KW-0411">Iron-sulfur</keyword>
<keyword evidence="3" id="KW-0479">Metal-binding</keyword>
<dbReference type="PANTHER" id="PTHR43351:SF2">
    <property type="entry name" value="L(+)-TARTRATE DEHYDRATASE SUBUNIT BETA-RELATED"/>
    <property type="match status" value="1"/>
</dbReference>
<keyword evidence="2" id="KW-0004">4Fe-4S</keyword>
<keyword evidence="10" id="KW-1185">Reference proteome</keyword>
<gene>
    <name evidence="9" type="ORF">ACFPC0_03625</name>
</gene>
<protein>
    <submittedName>
        <fullName evidence="9">Fumarate hydratase</fullName>
        <ecNumber evidence="9">4.2.1.2</ecNumber>
    </submittedName>
</protein>
<feature type="region of interest" description="Disordered" evidence="7">
    <location>
        <begin position="1"/>
        <end position="88"/>
    </location>
</feature>
<sequence length="205" mass="22050">MFLKSAHGRALRGFSRNRHGRPSPKAGAAPTTSRNRQPRTRSGWRRNATSCAPSIVADPSARFARKNTKDNPAGRGPHGTGRGRHRVDVKSRAANAAAAEQNKSKFVMLNHPIACGRLVMRRCRRWAAGWCPPGMLGIGIGGTRKGPADGQDGAAGRHRHVRTEAARPRNNAEVAAHRTVRQVNALGSRAPKAYGGLPTVLDVRS</sequence>
<keyword evidence="6 9" id="KW-0456">Lyase</keyword>
<dbReference type="RefSeq" id="WP_381736860.1">
    <property type="nucleotide sequence ID" value="NZ_JBHSDP010000005.1"/>
</dbReference>
<proteinExistence type="inferred from homology"/>
<dbReference type="Pfam" id="PF05681">
    <property type="entry name" value="Fumerase"/>
    <property type="match status" value="1"/>
</dbReference>
<evidence type="ECO:0000256" key="4">
    <source>
        <dbReference type="ARBA" id="ARBA00023004"/>
    </source>
</evidence>
<keyword evidence="4" id="KW-0408">Iron</keyword>
<evidence type="ECO:0000256" key="5">
    <source>
        <dbReference type="ARBA" id="ARBA00023014"/>
    </source>
</evidence>
<evidence type="ECO:0000256" key="2">
    <source>
        <dbReference type="ARBA" id="ARBA00022485"/>
    </source>
</evidence>
<evidence type="ECO:0000256" key="6">
    <source>
        <dbReference type="ARBA" id="ARBA00023239"/>
    </source>
</evidence>
<feature type="compositionally biased region" description="Basic residues" evidence="7">
    <location>
        <begin position="1"/>
        <end position="22"/>
    </location>
</feature>
<evidence type="ECO:0000313" key="9">
    <source>
        <dbReference type="EMBL" id="MFC4326935.1"/>
    </source>
</evidence>
<dbReference type="GO" id="GO:0004333">
    <property type="term" value="F:fumarate hydratase activity"/>
    <property type="evidence" value="ECO:0007669"/>
    <property type="project" value="UniProtKB-EC"/>
</dbReference>
<evidence type="ECO:0000259" key="8">
    <source>
        <dbReference type="Pfam" id="PF05681"/>
    </source>
</evidence>
<feature type="domain" description="Fe-S hydro-lyase tartrate dehydratase alpha-type catalytic" evidence="8">
    <location>
        <begin position="53"/>
        <end position="204"/>
    </location>
</feature>
<evidence type="ECO:0000256" key="7">
    <source>
        <dbReference type="SAM" id="MobiDB-lite"/>
    </source>
</evidence>
<name>A0ABV8T8L0_9ACTN</name>
<dbReference type="InterPro" id="IPR004646">
    <property type="entry name" value="Fe-S_hydro-lyase_TtdA-typ_cat"/>
</dbReference>
<dbReference type="PANTHER" id="PTHR43351">
    <property type="entry name" value="L(+)-TARTRATE DEHYDRATASE SUBUNIT BETA"/>
    <property type="match status" value="1"/>
</dbReference>
<reference evidence="10" key="1">
    <citation type="journal article" date="2019" name="Int. J. Syst. Evol. Microbiol.">
        <title>The Global Catalogue of Microorganisms (GCM) 10K type strain sequencing project: providing services to taxonomists for standard genome sequencing and annotation.</title>
        <authorList>
            <consortium name="The Broad Institute Genomics Platform"/>
            <consortium name="The Broad Institute Genome Sequencing Center for Infectious Disease"/>
            <person name="Wu L."/>
            <person name="Ma J."/>
        </authorList>
    </citation>
    <scope>NUCLEOTIDE SEQUENCE [LARGE SCALE GENOMIC DNA]</scope>
    <source>
        <strain evidence="10">PCU 347</strain>
    </source>
</reference>
<evidence type="ECO:0000313" key="10">
    <source>
        <dbReference type="Proteomes" id="UP001595824"/>
    </source>
</evidence>
<organism evidence="9 10">
    <name type="scientific">Streptomyces andamanensis</name>
    <dbReference type="NCBI Taxonomy" id="1565035"/>
    <lineage>
        <taxon>Bacteria</taxon>
        <taxon>Bacillati</taxon>
        <taxon>Actinomycetota</taxon>
        <taxon>Actinomycetes</taxon>
        <taxon>Kitasatosporales</taxon>
        <taxon>Streptomycetaceae</taxon>
        <taxon>Streptomyces</taxon>
    </lineage>
</organism>
<comment type="caution">
    <text evidence="9">The sequence shown here is derived from an EMBL/GenBank/DDBJ whole genome shotgun (WGS) entry which is preliminary data.</text>
</comment>
<evidence type="ECO:0000256" key="3">
    <source>
        <dbReference type="ARBA" id="ARBA00022723"/>
    </source>
</evidence>
<accession>A0ABV8T8L0</accession>
<dbReference type="EC" id="4.2.1.2" evidence="9"/>
<comment type="similarity">
    <text evidence="1">Belongs to the class-I fumarase family.</text>
</comment>